<dbReference type="Gene3D" id="3.40.50.720">
    <property type="entry name" value="NAD(P)-binding Rossmann-like Domain"/>
    <property type="match status" value="1"/>
</dbReference>
<evidence type="ECO:0000256" key="3">
    <source>
        <dbReference type="ARBA" id="ARBA00051383"/>
    </source>
</evidence>
<proteinExistence type="inferred from homology"/>
<organism evidence="4 5">
    <name type="scientific">Sphingobium boeckii</name>
    <dbReference type="NCBI Taxonomy" id="1082345"/>
    <lineage>
        <taxon>Bacteria</taxon>
        <taxon>Pseudomonadati</taxon>
        <taxon>Pseudomonadota</taxon>
        <taxon>Alphaproteobacteria</taxon>
        <taxon>Sphingomonadales</taxon>
        <taxon>Sphingomonadaceae</taxon>
        <taxon>Sphingobium</taxon>
    </lineage>
</organism>
<keyword evidence="2" id="KW-0560">Oxidoreductase</keyword>
<comment type="similarity">
    <text evidence="1">Belongs to the short-chain dehydrogenases/reductases (SDR) family.</text>
</comment>
<accession>A0A7W9EDD2</accession>
<evidence type="ECO:0000313" key="4">
    <source>
        <dbReference type="EMBL" id="MBB5684814.1"/>
    </source>
</evidence>
<dbReference type="Pfam" id="PF13561">
    <property type="entry name" value="adh_short_C2"/>
    <property type="match status" value="1"/>
</dbReference>
<dbReference type="Proteomes" id="UP000549617">
    <property type="component" value="Unassembled WGS sequence"/>
</dbReference>
<dbReference type="PANTHER" id="PTHR24321:SF14">
    <property type="entry name" value="SHORT-CHAIN TYPE DEHYDROGENASE_REDUCTASE BLR2146-RELATED"/>
    <property type="match status" value="1"/>
</dbReference>
<dbReference type="PRINTS" id="PR00081">
    <property type="entry name" value="GDHRDH"/>
</dbReference>
<dbReference type="EMBL" id="JACIJC010000001">
    <property type="protein sequence ID" value="MBB5684814.1"/>
    <property type="molecule type" value="Genomic_DNA"/>
</dbReference>
<dbReference type="GO" id="GO:0016491">
    <property type="term" value="F:oxidoreductase activity"/>
    <property type="evidence" value="ECO:0007669"/>
    <property type="project" value="UniProtKB-KW"/>
</dbReference>
<protein>
    <submittedName>
        <fullName evidence="4">NAD(P)-dependent dehydrogenase (Short-subunit alcohol dehydrogenase family)</fullName>
    </submittedName>
</protein>
<keyword evidence="5" id="KW-1185">Reference proteome</keyword>
<evidence type="ECO:0000313" key="5">
    <source>
        <dbReference type="Proteomes" id="UP000549617"/>
    </source>
</evidence>
<comment type="catalytic activity">
    <reaction evidence="3">
        <text>2,5-dichlorocyclohexa-2,5-dien-1,4-diol + NAD(+) = 2,5-dichlorohydroquinone + NADH + H(+)</text>
        <dbReference type="Rhea" id="RHEA:15741"/>
        <dbReference type="ChEBI" id="CHEBI:15378"/>
        <dbReference type="ChEBI" id="CHEBI:27545"/>
        <dbReference type="ChEBI" id="CHEBI:28975"/>
        <dbReference type="ChEBI" id="CHEBI:57540"/>
        <dbReference type="ChEBI" id="CHEBI:57945"/>
    </reaction>
</comment>
<comment type="caution">
    <text evidence="4">The sequence shown here is derived from an EMBL/GenBank/DDBJ whole genome shotgun (WGS) entry which is preliminary data.</text>
</comment>
<dbReference type="AlphaFoldDB" id="A0A7W9EDD2"/>
<sequence>MTKQLADLEGKVAIVTGAGGAGGIGAVTAHVLANAGAKVVIADLPGSNLLETALALSDQGLAIKACFADISSEEQVKALIAFTKDTFGRIDILDNNAAVQNHQEDVLVGDMNAAFWDRVFGINARGTMLMCKHTLPVMIEGGGGSIVNISSGTAQGGDFFATAYACTKGAINTLTRYVAVQYGSRGIRCNAIAPGLIATPLVNALLPDPVRAIFQAHSLTGKLGRPEDIAEMVAFLGSSRSQFITGQVLPVDGGIFAHVPTIVEVAALTGGAAAAG</sequence>
<reference evidence="4 5" key="1">
    <citation type="submission" date="2020-08" db="EMBL/GenBank/DDBJ databases">
        <title>Genomic Encyclopedia of Type Strains, Phase IV (KMG-IV): sequencing the most valuable type-strain genomes for metagenomic binning, comparative biology and taxonomic classification.</title>
        <authorList>
            <person name="Goeker M."/>
        </authorList>
    </citation>
    <scope>NUCLEOTIDE SEQUENCE [LARGE SCALE GENOMIC DNA]</scope>
    <source>
        <strain evidence="4 5">DSM 25079</strain>
    </source>
</reference>
<name>A0A7W9EDD2_9SPHN</name>
<evidence type="ECO:0000256" key="2">
    <source>
        <dbReference type="ARBA" id="ARBA00023002"/>
    </source>
</evidence>
<dbReference type="PANTHER" id="PTHR24321">
    <property type="entry name" value="DEHYDROGENASES, SHORT CHAIN"/>
    <property type="match status" value="1"/>
</dbReference>
<dbReference type="InterPro" id="IPR036291">
    <property type="entry name" value="NAD(P)-bd_dom_sf"/>
</dbReference>
<dbReference type="SUPFAM" id="SSF51735">
    <property type="entry name" value="NAD(P)-binding Rossmann-fold domains"/>
    <property type="match status" value="1"/>
</dbReference>
<dbReference type="CDD" id="cd05233">
    <property type="entry name" value="SDR_c"/>
    <property type="match status" value="1"/>
</dbReference>
<dbReference type="InterPro" id="IPR002347">
    <property type="entry name" value="SDR_fam"/>
</dbReference>
<dbReference type="PRINTS" id="PR00080">
    <property type="entry name" value="SDRFAMILY"/>
</dbReference>
<dbReference type="RefSeq" id="WP_184015436.1">
    <property type="nucleotide sequence ID" value="NZ_JACIJC010000001.1"/>
</dbReference>
<dbReference type="FunFam" id="3.40.50.720:FF:000084">
    <property type="entry name" value="Short-chain dehydrogenase reductase"/>
    <property type="match status" value="1"/>
</dbReference>
<evidence type="ECO:0000256" key="1">
    <source>
        <dbReference type="ARBA" id="ARBA00006484"/>
    </source>
</evidence>
<gene>
    <name evidence="4" type="ORF">FHS49_000805</name>
</gene>